<dbReference type="InterPro" id="IPR032308">
    <property type="entry name" value="TDBD"/>
</dbReference>
<reference evidence="9" key="1">
    <citation type="journal article" date="2023" name="Plant J.">
        <title>The genome of the king protea, Protea cynaroides.</title>
        <authorList>
            <person name="Chang J."/>
            <person name="Duong T.A."/>
            <person name="Schoeman C."/>
            <person name="Ma X."/>
            <person name="Roodt D."/>
            <person name="Barker N."/>
            <person name="Li Z."/>
            <person name="Van de Peer Y."/>
            <person name="Mizrachi E."/>
        </authorList>
    </citation>
    <scope>NUCLEOTIDE SEQUENCE</scope>
    <source>
        <tissue evidence="9">Young leaves</tissue>
    </source>
</reference>
<keyword evidence="3" id="KW-0863">Zinc-finger</keyword>
<evidence type="ECO:0000256" key="5">
    <source>
        <dbReference type="ARBA" id="ARBA00023242"/>
    </source>
</evidence>
<dbReference type="GO" id="GO:0003714">
    <property type="term" value="F:transcription corepressor activity"/>
    <property type="evidence" value="ECO:0007669"/>
    <property type="project" value="InterPro"/>
</dbReference>
<organism evidence="9 10">
    <name type="scientific">Protea cynaroides</name>
    <dbReference type="NCBI Taxonomy" id="273540"/>
    <lineage>
        <taxon>Eukaryota</taxon>
        <taxon>Viridiplantae</taxon>
        <taxon>Streptophyta</taxon>
        <taxon>Embryophyta</taxon>
        <taxon>Tracheophyta</taxon>
        <taxon>Spermatophyta</taxon>
        <taxon>Magnoliopsida</taxon>
        <taxon>Proteales</taxon>
        <taxon>Proteaceae</taxon>
        <taxon>Protea</taxon>
    </lineage>
</organism>
<dbReference type="OrthoDB" id="1700713at2759"/>
<dbReference type="GO" id="GO:0006357">
    <property type="term" value="P:regulation of transcription by RNA polymerase II"/>
    <property type="evidence" value="ECO:0007669"/>
    <property type="project" value="TreeGrafter"/>
</dbReference>
<dbReference type="GO" id="GO:0008270">
    <property type="term" value="F:zinc ion binding"/>
    <property type="evidence" value="ECO:0007669"/>
    <property type="project" value="UniProtKB-KW"/>
</dbReference>
<accession>A0A9Q0KM11</accession>
<keyword evidence="5" id="KW-0539">Nucleus</keyword>
<dbReference type="SUPFAM" id="SSF57903">
    <property type="entry name" value="FYVE/PHD zinc finger"/>
    <property type="match status" value="1"/>
</dbReference>
<evidence type="ECO:0000256" key="6">
    <source>
        <dbReference type="SAM" id="MobiDB-lite"/>
    </source>
</evidence>
<evidence type="ECO:0000256" key="2">
    <source>
        <dbReference type="ARBA" id="ARBA00022723"/>
    </source>
</evidence>
<evidence type="ECO:0000313" key="9">
    <source>
        <dbReference type="EMBL" id="KAJ4972681.1"/>
    </source>
</evidence>
<feature type="domain" description="PHD-type" evidence="7">
    <location>
        <begin position="142"/>
        <end position="170"/>
    </location>
</feature>
<dbReference type="InterPro" id="IPR011011">
    <property type="entry name" value="Znf_FYVE_PHD"/>
</dbReference>
<dbReference type="EMBL" id="JAMYWD010000004">
    <property type="protein sequence ID" value="KAJ4972681.1"/>
    <property type="molecule type" value="Genomic_DNA"/>
</dbReference>
<dbReference type="InterPro" id="IPR013083">
    <property type="entry name" value="Znf_RING/FYVE/PHD"/>
</dbReference>
<evidence type="ECO:0000256" key="4">
    <source>
        <dbReference type="ARBA" id="ARBA00022833"/>
    </source>
</evidence>
<dbReference type="Pfam" id="PF00628">
    <property type="entry name" value="PHD"/>
    <property type="match status" value="1"/>
</dbReference>
<dbReference type="InterPro" id="IPR042163">
    <property type="entry name" value="PHF12"/>
</dbReference>
<dbReference type="Pfam" id="PF16135">
    <property type="entry name" value="TDBD"/>
    <property type="match status" value="1"/>
</dbReference>
<evidence type="ECO:0000259" key="8">
    <source>
        <dbReference type="Pfam" id="PF16135"/>
    </source>
</evidence>
<evidence type="ECO:0000256" key="1">
    <source>
        <dbReference type="ARBA" id="ARBA00004123"/>
    </source>
</evidence>
<dbReference type="Proteomes" id="UP001141806">
    <property type="component" value="Unassembled WGS sequence"/>
</dbReference>
<comment type="caution">
    <text evidence="9">The sequence shown here is derived from an EMBL/GenBank/DDBJ whole genome shotgun (WGS) entry which is preliminary data.</text>
</comment>
<dbReference type="GO" id="GO:0005634">
    <property type="term" value="C:nucleus"/>
    <property type="evidence" value="ECO:0007669"/>
    <property type="project" value="UniProtKB-SubCell"/>
</dbReference>
<dbReference type="PANTHER" id="PTHR46309:SF12">
    <property type="entry name" value="GB|AAC80581.1"/>
    <property type="match status" value="1"/>
</dbReference>
<sequence>MARQNGLEGAVLENRKKRRNPPDQDVDIRKPRSIMSLLIDNNAMMPNAKVYYTGRKGHRRMKGGWITRDGINCDCFQKFFNLSGFEVHAGTYHRPAASIVLEDGRSLLECQTQILNKCEILRPNTHKRVRGGQPQYKSDFICSICHFGGELLLCDGCPFVFHLSCVGLMDLLKEIGSGHHVDVAYVVKMNSMGI</sequence>
<feature type="region of interest" description="Disordered" evidence="6">
    <location>
        <begin position="1"/>
        <end position="27"/>
    </location>
</feature>
<keyword evidence="10" id="KW-1185">Reference proteome</keyword>
<protein>
    <submittedName>
        <fullName evidence="9">Uncharacterized protein</fullName>
    </submittedName>
</protein>
<feature type="domain" description="Tify" evidence="8">
    <location>
        <begin position="64"/>
        <end position="113"/>
    </location>
</feature>
<dbReference type="InterPro" id="IPR019787">
    <property type="entry name" value="Znf_PHD-finger"/>
</dbReference>
<proteinExistence type="predicted"/>
<evidence type="ECO:0000256" key="3">
    <source>
        <dbReference type="ARBA" id="ARBA00022771"/>
    </source>
</evidence>
<keyword evidence="4" id="KW-0862">Zinc</keyword>
<dbReference type="AlphaFoldDB" id="A0A9Q0KM11"/>
<evidence type="ECO:0000313" key="10">
    <source>
        <dbReference type="Proteomes" id="UP001141806"/>
    </source>
</evidence>
<evidence type="ECO:0000259" key="7">
    <source>
        <dbReference type="Pfam" id="PF00628"/>
    </source>
</evidence>
<comment type="subcellular location">
    <subcellularLocation>
        <location evidence="1">Nucleus</location>
    </subcellularLocation>
</comment>
<keyword evidence="2" id="KW-0479">Metal-binding</keyword>
<dbReference type="Gene3D" id="3.30.40.10">
    <property type="entry name" value="Zinc/RING finger domain, C3HC4 (zinc finger)"/>
    <property type="match status" value="1"/>
</dbReference>
<dbReference type="PANTHER" id="PTHR46309">
    <property type="entry name" value="PHD FINGER PROTEIN 12"/>
    <property type="match status" value="1"/>
</dbReference>
<name>A0A9Q0KM11_9MAGN</name>
<gene>
    <name evidence="9" type="ORF">NE237_005855</name>
</gene>